<evidence type="ECO:0000313" key="2">
    <source>
        <dbReference type="Proteomes" id="UP001165064"/>
    </source>
</evidence>
<accession>A0ACB5T4B1</accession>
<name>A0ACB5T4B1_AMBMO</name>
<sequence>MDWLRLKLYVSNDRAISFEKHDLPKYSLLSRSKLFFNKANSSTFIWSSEEGCQSIFSSSCKVKTYITKDYGASFDHLVDNVSACRFLGSFLNSTTYDIDENLIVCDQRSSTGMALSLISSSDYFKSETETVFPSIIGSTETGEFLVVARLNDDNSLTAFITADGKNYAEAKFPADVKVDKQTAYTVLDVRSKQIFLHVTTSAKNNREFGALLKSNYNGTMYVQSIDHVNRNFAGYIDFESIQSLEGISLLNIVSNADEVRDNGEEKKLKSMITYNDGAQWSYLTPPAVDSEGNKYSCNGKLEDCSLNLHSFTERVDPGRDTYSSYSAIGMLFGLGNVGSELKDESDGDTALFFTKDAGATWKEVKKGQYMWEFGDQGTLLVIVNVAEKTNILSYSIDEGDTWTDYQFATDEVQVYDIATVTADTSSKFLVLSRSADDKDTVYVVDFSGVYDRQCYLDFDDKGRSDDFEYWTLKHPFQADNCLFGREQKYLRRKADHTDCFIGAAPLSKGFESTRQCACARTDFECDYNYVLDSDGTCKLVKGLSPIDERSH</sequence>
<organism evidence="1 2">
    <name type="scientific">Ambrosiozyma monospora</name>
    <name type="common">Yeast</name>
    <name type="synonym">Endomycopsis monosporus</name>
    <dbReference type="NCBI Taxonomy" id="43982"/>
    <lineage>
        <taxon>Eukaryota</taxon>
        <taxon>Fungi</taxon>
        <taxon>Dikarya</taxon>
        <taxon>Ascomycota</taxon>
        <taxon>Saccharomycotina</taxon>
        <taxon>Pichiomycetes</taxon>
        <taxon>Pichiales</taxon>
        <taxon>Pichiaceae</taxon>
        <taxon>Ambrosiozyma</taxon>
    </lineage>
</organism>
<dbReference type="EMBL" id="BSXS01003223">
    <property type="protein sequence ID" value="GME80827.1"/>
    <property type="molecule type" value="Genomic_DNA"/>
</dbReference>
<reference evidence="1" key="1">
    <citation type="submission" date="2023-04" db="EMBL/GenBank/DDBJ databases">
        <title>Ambrosiozyma monospora NBRC 10751.</title>
        <authorList>
            <person name="Ichikawa N."/>
            <person name="Sato H."/>
            <person name="Tonouchi N."/>
        </authorList>
    </citation>
    <scope>NUCLEOTIDE SEQUENCE</scope>
    <source>
        <strain evidence="1">NBRC 10751</strain>
    </source>
</reference>
<evidence type="ECO:0000313" key="1">
    <source>
        <dbReference type="EMBL" id="GME80827.1"/>
    </source>
</evidence>
<gene>
    <name evidence="1" type="ORF">Amon02_000462700</name>
</gene>
<dbReference type="Proteomes" id="UP001165064">
    <property type="component" value="Unassembled WGS sequence"/>
</dbReference>
<comment type="caution">
    <text evidence="1">The sequence shown here is derived from an EMBL/GenBank/DDBJ whole genome shotgun (WGS) entry which is preliminary data.</text>
</comment>
<keyword evidence="2" id="KW-1185">Reference proteome</keyword>
<protein>
    <submittedName>
        <fullName evidence="1">Unnamed protein product</fullName>
    </submittedName>
</protein>
<proteinExistence type="predicted"/>